<dbReference type="GO" id="GO:0005743">
    <property type="term" value="C:mitochondrial inner membrane"/>
    <property type="evidence" value="ECO:0007669"/>
    <property type="project" value="UniProtKB-ARBA"/>
</dbReference>
<accession>A0A7I8VNU2</accession>
<protein>
    <recommendedName>
        <fullName evidence="6">Large ribosomal subunit protein uL18m</fullName>
    </recommendedName>
    <alternativeName>
        <fullName evidence="7">39S ribosomal protein L18, mitochondrial</fullName>
    </alternativeName>
</protein>
<dbReference type="Pfam" id="PF00861">
    <property type="entry name" value="Ribosomal_L18p"/>
    <property type="match status" value="1"/>
</dbReference>
<dbReference type="InterPro" id="IPR036967">
    <property type="entry name" value="Ribosomal_uS11_sf"/>
</dbReference>
<dbReference type="InterPro" id="IPR057268">
    <property type="entry name" value="Ribosomal_L18"/>
</dbReference>
<comment type="similarity">
    <text evidence="2">Belongs to the universal ribosomal protein uL18 family.</text>
</comment>
<dbReference type="GO" id="GO:1990904">
    <property type="term" value="C:ribonucleoprotein complex"/>
    <property type="evidence" value="ECO:0007669"/>
    <property type="project" value="UniProtKB-KW"/>
</dbReference>
<dbReference type="FunFam" id="3.30.420.80:FF:000005">
    <property type="entry name" value="39S ribosomal protein L18, mitochondrial"/>
    <property type="match status" value="1"/>
</dbReference>
<dbReference type="Gene3D" id="3.30.420.80">
    <property type="entry name" value="Ribosomal protein S11"/>
    <property type="match status" value="1"/>
</dbReference>
<dbReference type="GO" id="GO:0003735">
    <property type="term" value="F:structural constituent of ribosome"/>
    <property type="evidence" value="ECO:0007669"/>
    <property type="project" value="InterPro"/>
</dbReference>
<dbReference type="PANTHER" id="PTHR12899:SF3">
    <property type="entry name" value="LARGE RIBOSOMAL SUBUNIT PROTEIN UL18M"/>
    <property type="match status" value="1"/>
</dbReference>
<keyword evidence="9" id="KW-1185">Reference proteome</keyword>
<proteinExistence type="inferred from homology"/>
<dbReference type="GO" id="GO:0005840">
    <property type="term" value="C:ribosome"/>
    <property type="evidence" value="ECO:0007669"/>
    <property type="project" value="UniProtKB-KW"/>
</dbReference>
<comment type="caution">
    <text evidence="8">The sequence shown here is derived from an EMBL/GenBank/DDBJ whole genome shotgun (WGS) entry which is preliminary data.</text>
</comment>
<gene>
    <name evidence="8" type="ORF">DGYR_LOCUS4895</name>
</gene>
<keyword evidence="4" id="KW-0496">Mitochondrion</keyword>
<dbReference type="CDD" id="cd00432">
    <property type="entry name" value="Ribosomal_L18_L5e"/>
    <property type="match status" value="1"/>
</dbReference>
<keyword evidence="3" id="KW-0689">Ribosomal protein</keyword>
<name>A0A7I8VNU2_9ANNE</name>
<evidence type="ECO:0000256" key="2">
    <source>
        <dbReference type="ARBA" id="ARBA00007116"/>
    </source>
</evidence>
<dbReference type="PANTHER" id="PTHR12899">
    <property type="entry name" value="39S RIBOSOMAL PROTEIN L18, MITOCHONDRIAL"/>
    <property type="match status" value="1"/>
</dbReference>
<reference evidence="8 9" key="1">
    <citation type="submission" date="2020-08" db="EMBL/GenBank/DDBJ databases">
        <authorList>
            <person name="Hejnol A."/>
        </authorList>
    </citation>
    <scope>NUCLEOTIDE SEQUENCE [LARGE SCALE GENOMIC DNA]</scope>
</reference>
<dbReference type="EMBL" id="CAJFCJ010000006">
    <property type="protein sequence ID" value="CAD5116257.1"/>
    <property type="molecule type" value="Genomic_DNA"/>
</dbReference>
<evidence type="ECO:0000313" key="9">
    <source>
        <dbReference type="Proteomes" id="UP000549394"/>
    </source>
</evidence>
<dbReference type="AlphaFoldDB" id="A0A7I8VNU2"/>
<dbReference type="InterPro" id="IPR005484">
    <property type="entry name" value="Ribosomal_uL18_bac/plant/anim"/>
</dbReference>
<evidence type="ECO:0000256" key="7">
    <source>
        <dbReference type="ARBA" id="ARBA00082661"/>
    </source>
</evidence>
<comment type="subcellular location">
    <subcellularLocation>
        <location evidence="1">Mitochondrion</location>
    </subcellularLocation>
</comment>
<dbReference type="Proteomes" id="UP000549394">
    <property type="component" value="Unassembled WGS sequence"/>
</dbReference>
<evidence type="ECO:0000256" key="1">
    <source>
        <dbReference type="ARBA" id="ARBA00004173"/>
    </source>
</evidence>
<evidence type="ECO:0000256" key="5">
    <source>
        <dbReference type="ARBA" id="ARBA00023274"/>
    </source>
</evidence>
<evidence type="ECO:0000313" key="8">
    <source>
        <dbReference type="EMBL" id="CAD5116257.1"/>
    </source>
</evidence>
<sequence>MARASKLMYTSLNLLTRRLGSQIQLVSITAGRYSTEKQATNEDLEILPDFVNRNPRCLEYQGIARKTKGWTFQYPSREFYHRLVIEKTHRNITADVEHCTGKTVVSASTLEMAIASQLESKTDLNASRYVGKILGRRCQESGITSMVLQDGPASNINVGSQRFTALIDAMKEEGVSFEEVEEVKREYEPGIDYDNEEEFNKVMKSPVKKKRHVKRITVFTPRT</sequence>
<dbReference type="GO" id="GO:0006412">
    <property type="term" value="P:translation"/>
    <property type="evidence" value="ECO:0007669"/>
    <property type="project" value="InterPro"/>
</dbReference>
<dbReference type="SUPFAM" id="SSF53137">
    <property type="entry name" value="Translational machinery components"/>
    <property type="match status" value="1"/>
</dbReference>
<dbReference type="OrthoDB" id="201635at2759"/>
<evidence type="ECO:0000256" key="4">
    <source>
        <dbReference type="ARBA" id="ARBA00023128"/>
    </source>
</evidence>
<evidence type="ECO:0000256" key="3">
    <source>
        <dbReference type="ARBA" id="ARBA00022980"/>
    </source>
</evidence>
<dbReference type="GO" id="GO:0008097">
    <property type="term" value="F:5S rRNA binding"/>
    <property type="evidence" value="ECO:0007669"/>
    <property type="project" value="TreeGrafter"/>
</dbReference>
<evidence type="ECO:0000256" key="6">
    <source>
        <dbReference type="ARBA" id="ARBA00069051"/>
    </source>
</evidence>
<organism evidence="8 9">
    <name type="scientific">Dimorphilus gyrociliatus</name>
    <dbReference type="NCBI Taxonomy" id="2664684"/>
    <lineage>
        <taxon>Eukaryota</taxon>
        <taxon>Metazoa</taxon>
        <taxon>Spiralia</taxon>
        <taxon>Lophotrochozoa</taxon>
        <taxon>Annelida</taxon>
        <taxon>Polychaeta</taxon>
        <taxon>Polychaeta incertae sedis</taxon>
        <taxon>Dinophilidae</taxon>
        <taxon>Dimorphilus</taxon>
    </lineage>
</organism>
<keyword evidence="5" id="KW-0687">Ribonucleoprotein</keyword>